<dbReference type="EC" id="3.4.21.53" evidence="3"/>
<dbReference type="InterPro" id="IPR008269">
    <property type="entry name" value="Lon_proteolytic"/>
</dbReference>
<protein>
    <submittedName>
        <fullName evidence="3">Putative degradative enzyme YlbL</fullName>
        <ecNumber evidence="3">3.4.21.53</ecNumber>
    </submittedName>
</protein>
<comment type="caution">
    <text evidence="3">The sequence shown here is derived from an EMBL/GenBank/DDBJ whole genome shotgun (WGS) entry which is preliminary data.</text>
</comment>
<evidence type="ECO:0000256" key="1">
    <source>
        <dbReference type="SAM" id="Phobius"/>
    </source>
</evidence>
<sequence>MNSEPVKTIDKTTRKRTRPIASSIIAIMLIALAILLYTFLKPIELRTYELPGKLYPAQELFRYPSEDSIYIPSVSEVRVSRWSDYLFLKMKYGGLLQEFEQPKEQGYEFKKDPPEMMEFDIEQRESQLYVTLPAYIAGSNEADYPVQYGHEFEILTLPPGINDDDLLSATIITIEGYPPTLEKVKEILASKSRHQIKARSRDGKIVLLDTTLYGVNVNAHYTINELWKFGDLMRFDLANVKGNSCGAATAYEVMLKQKETSNKQGEFVITGAIDAEGNITGVGGVKAKTYLAIKNSIPVMFVPKGMNYEEAIKMKSLMKCNIEIVPIQKLGDIDAHWL</sequence>
<keyword evidence="1" id="KW-1133">Transmembrane helix</keyword>
<feature type="transmembrane region" description="Helical" evidence="1">
    <location>
        <begin position="20"/>
        <end position="40"/>
    </location>
</feature>
<keyword evidence="3" id="KW-0378">Hydrolase</keyword>
<feature type="domain" description="Lon proteolytic" evidence="2">
    <location>
        <begin position="243"/>
        <end position="334"/>
    </location>
</feature>
<dbReference type="InterPro" id="IPR020568">
    <property type="entry name" value="Ribosomal_Su5_D2-typ_SF"/>
</dbReference>
<dbReference type="EMBL" id="PRLG01000015">
    <property type="protein sequence ID" value="PYY29759.1"/>
    <property type="molecule type" value="Genomic_DNA"/>
</dbReference>
<name>A0A2W0CG23_9BACL</name>
<evidence type="ECO:0000313" key="3">
    <source>
        <dbReference type="EMBL" id="PYY29759.1"/>
    </source>
</evidence>
<dbReference type="SUPFAM" id="SSF54211">
    <property type="entry name" value="Ribosomal protein S5 domain 2-like"/>
    <property type="match status" value="1"/>
</dbReference>
<dbReference type="RefSeq" id="WP_110758017.1">
    <property type="nucleotide sequence ID" value="NZ_PRLG01000015.1"/>
</dbReference>
<dbReference type="OrthoDB" id="2664960at2"/>
<gene>
    <name evidence="3" type="primary">ylbL</name>
    <name evidence="3" type="ORF">PIL02S_01959</name>
</gene>
<dbReference type="Pfam" id="PF05362">
    <property type="entry name" value="Lon_C"/>
    <property type="match status" value="1"/>
</dbReference>
<dbReference type="Gene3D" id="3.30.230.10">
    <property type="match status" value="1"/>
</dbReference>
<keyword evidence="1" id="KW-0812">Transmembrane</keyword>
<dbReference type="GO" id="GO:0004252">
    <property type="term" value="F:serine-type endopeptidase activity"/>
    <property type="evidence" value="ECO:0007669"/>
    <property type="project" value="UniProtKB-EC"/>
</dbReference>
<dbReference type="GO" id="GO:0006508">
    <property type="term" value="P:proteolysis"/>
    <property type="evidence" value="ECO:0007669"/>
    <property type="project" value="InterPro"/>
</dbReference>
<reference evidence="3 4" key="1">
    <citation type="submission" date="2018-01" db="EMBL/GenBank/DDBJ databases">
        <title>Genome sequence of the PGP bacterium Paenibacillus illinoisensis E3.</title>
        <authorList>
            <person name="Rolli E."/>
            <person name="Marasco R."/>
            <person name="Bessem C."/>
            <person name="Michoud G."/>
            <person name="Gaiarsa S."/>
            <person name="Borin S."/>
            <person name="Daffonchio D."/>
        </authorList>
    </citation>
    <scope>NUCLEOTIDE SEQUENCE [LARGE SCALE GENOMIC DNA]</scope>
    <source>
        <strain evidence="3 4">E3</strain>
    </source>
</reference>
<keyword evidence="1" id="KW-0472">Membrane</keyword>
<evidence type="ECO:0000313" key="4">
    <source>
        <dbReference type="Proteomes" id="UP000247459"/>
    </source>
</evidence>
<proteinExistence type="predicted"/>
<evidence type="ECO:0000259" key="2">
    <source>
        <dbReference type="Pfam" id="PF05362"/>
    </source>
</evidence>
<accession>A0A2W0CG23</accession>
<dbReference type="InterPro" id="IPR014721">
    <property type="entry name" value="Ribsml_uS5_D2-typ_fold_subgr"/>
</dbReference>
<dbReference type="AlphaFoldDB" id="A0A2W0CG23"/>
<dbReference type="GO" id="GO:0004176">
    <property type="term" value="F:ATP-dependent peptidase activity"/>
    <property type="evidence" value="ECO:0007669"/>
    <property type="project" value="InterPro"/>
</dbReference>
<dbReference type="Proteomes" id="UP000247459">
    <property type="component" value="Unassembled WGS sequence"/>
</dbReference>
<organism evidence="3 4">
    <name type="scientific">Paenibacillus illinoisensis</name>
    <dbReference type="NCBI Taxonomy" id="59845"/>
    <lineage>
        <taxon>Bacteria</taxon>
        <taxon>Bacillati</taxon>
        <taxon>Bacillota</taxon>
        <taxon>Bacilli</taxon>
        <taxon>Bacillales</taxon>
        <taxon>Paenibacillaceae</taxon>
        <taxon>Paenibacillus</taxon>
    </lineage>
</organism>